<gene>
    <name evidence="4 7" type="primary">prmC</name>
    <name evidence="7" type="ORF">DOO78_08890</name>
</gene>
<evidence type="ECO:0000256" key="4">
    <source>
        <dbReference type="HAMAP-Rule" id="MF_02126"/>
    </source>
</evidence>
<proteinExistence type="inferred from homology"/>
<comment type="function">
    <text evidence="4">Methylates the class 1 translation termination release factors RF1/PrfA and RF2/PrfB on the glutamine residue of the universally conserved GGQ motif.</text>
</comment>
<organism evidence="7 8">
    <name type="scientific">Roseicella frigidaeris</name>
    <dbReference type="NCBI Taxonomy" id="2230885"/>
    <lineage>
        <taxon>Bacteria</taxon>
        <taxon>Pseudomonadati</taxon>
        <taxon>Pseudomonadota</taxon>
        <taxon>Alphaproteobacteria</taxon>
        <taxon>Acetobacterales</taxon>
        <taxon>Roseomonadaceae</taxon>
        <taxon>Roseicella</taxon>
    </lineage>
</organism>
<feature type="binding site" evidence="4">
    <location>
        <begin position="199"/>
        <end position="202"/>
    </location>
    <ligand>
        <name>substrate</name>
    </ligand>
</feature>
<feature type="binding site" evidence="4">
    <location>
        <position position="156"/>
    </location>
    <ligand>
        <name>S-adenosyl-L-methionine</name>
        <dbReference type="ChEBI" id="CHEBI:59789"/>
    </ligand>
</feature>
<name>A0A327M763_9PROT</name>
<keyword evidence="3 4" id="KW-0949">S-adenosyl-L-methionine</keyword>
<evidence type="ECO:0000259" key="5">
    <source>
        <dbReference type="Pfam" id="PF13847"/>
    </source>
</evidence>
<dbReference type="InterPro" id="IPR019874">
    <property type="entry name" value="RF_methyltr_PrmC"/>
</dbReference>
<evidence type="ECO:0000256" key="2">
    <source>
        <dbReference type="ARBA" id="ARBA00022679"/>
    </source>
</evidence>
<dbReference type="Pfam" id="PF13847">
    <property type="entry name" value="Methyltransf_31"/>
    <property type="match status" value="1"/>
</dbReference>
<dbReference type="NCBIfam" id="TIGR00536">
    <property type="entry name" value="hemK_fam"/>
    <property type="match status" value="1"/>
</dbReference>
<dbReference type="InterPro" id="IPR004556">
    <property type="entry name" value="HemK-like"/>
</dbReference>
<evidence type="ECO:0000256" key="3">
    <source>
        <dbReference type="ARBA" id="ARBA00022691"/>
    </source>
</evidence>
<dbReference type="NCBIfam" id="TIGR03534">
    <property type="entry name" value="RF_mod_PrmC"/>
    <property type="match status" value="1"/>
</dbReference>
<feature type="domain" description="Release factor glutamine methyltransferase N-terminal" evidence="6">
    <location>
        <begin position="21"/>
        <end position="87"/>
    </location>
</feature>
<dbReference type="GO" id="GO:0003676">
    <property type="term" value="F:nucleic acid binding"/>
    <property type="evidence" value="ECO:0007669"/>
    <property type="project" value="InterPro"/>
</dbReference>
<dbReference type="HAMAP" id="MF_02126">
    <property type="entry name" value="RF_methyltr_PrmC"/>
    <property type="match status" value="1"/>
</dbReference>
<dbReference type="Pfam" id="PF17827">
    <property type="entry name" value="PrmC_N"/>
    <property type="match status" value="1"/>
</dbReference>
<sequence length="302" mass="30919">MSGCADPASALTGTVGAFLCRAGQHLRAAAIEAPRLEARLLLAHAMGCRQEDLLREPRAPVPPAAAAAFATLLRRRLEHAPIAHLLGEQEFWSLPLAVSPATLVPRADSETLIEAAIAAFPERGQVRRILDLGTGTGCLLLAALTEFPAAHGIGIDRVPAAAALARANAARLGLGGRAGFLAGDWAAPLAGRFELVLSNPPYIESAAIPGLMPEVARHEPSSALDGGPDGLGAYRALCAGLPGLLAPGGRAVLELGQGQQAAVEAIARDAGLDPLGCRPDLGGVPRALVLGPADRVTLRAAR</sequence>
<keyword evidence="8" id="KW-1185">Reference proteome</keyword>
<dbReference type="Gene3D" id="1.10.8.10">
    <property type="entry name" value="DNA helicase RuvA subunit, C-terminal domain"/>
    <property type="match status" value="1"/>
</dbReference>
<dbReference type="InterPro" id="IPR050320">
    <property type="entry name" value="N5-glutamine_MTase"/>
</dbReference>
<dbReference type="EMBL" id="QLIX01000005">
    <property type="protein sequence ID" value="RAI59151.1"/>
    <property type="molecule type" value="Genomic_DNA"/>
</dbReference>
<feature type="domain" description="Methyltransferase" evidence="5">
    <location>
        <begin position="128"/>
        <end position="199"/>
    </location>
</feature>
<keyword evidence="2 4" id="KW-0808">Transferase</keyword>
<comment type="caution">
    <text evidence="7">The sequence shown here is derived from an EMBL/GenBank/DDBJ whole genome shotgun (WGS) entry which is preliminary data.</text>
</comment>
<dbReference type="PROSITE" id="PS00092">
    <property type="entry name" value="N6_MTASE"/>
    <property type="match status" value="1"/>
</dbReference>
<dbReference type="InterPro" id="IPR002052">
    <property type="entry name" value="DNA_methylase_N6_adenine_CS"/>
</dbReference>
<dbReference type="AlphaFoldDB" id="A0A327M763"/>
<dbReference type="PANTHER" id="PTHR18895">
    <property type="entry name" value="HEMK METHYLTRANSFERASE"/>
    <property type="match status" value="1"/>
</dbReference>
<dbReference type="Proteomes" id="UP000249065">
    <property type="component" value="Unassembled WGS sequence"/>
</dbReference>
<dbReference type="SUPFAM" id="SSF53335">
    <property type="entry name" value="S-adenosyl-L-methionine-dependent methyltransferases"/>
    <property type="match status" value="1"/>
</dbReference>
<feature type="binding site" evidence="4">
    <location>
        <begin position="133"/>
        <end position="137"/>
    </location>
    <ligand>
        <name>S-adenosyl-L-methionine</name>
        <dbReference type="ChEBI" id="CHEBI:59789"/>
    </ligand>
</feature>
<evidence type="ECO:0000259" key="6">
    <source>
        <dbReference type="Pfam" id="PF17827"/>
    </source>
</evidence>
<dbReference type="EC" id="2.1.1.297" evidence="4"/>
<comment type="catalytic activity">
    <reaction evidence="4">
        <text>L-glutaminyl-[peptide chain release factor] + S-adenosyl-L-methionine = N(5)-methyl-L-glutaminyl-[peptide chain release factor] + S-adenosyl-L-homocysteine + H(+)</text>
        <dbReference type="Rhea" id="RHEA:42896"/>
        <dbReference type="Rhea" id="RHEA-COMP:10271"/>
        <dbReference type="Rhea" id="RHEA-COMP:10272"/>
        <dbReference type="ChEBI" id="CHEBI:15378"/>
        <dbReference type="ChEBI" id="CHEBI:30011"/>
        <dbReference type="ChEBI" id="CHEBI:57856"/>
        <dbReference type="ChEBI" id="CHEBI:59789"/>
        <dbReference type="ChEBI" id="CHEBI:61891"/>
        <dbReference type="EC" id="2.1.1.297"/>
    </reaction>
</comment>
<comment type="similarity">
    <text evidence="4">Belongs to the protein N5-glutamine methyltransferase family. PrmC subfamily.</text>
</comment>
<evidence type="ECO:0000256" key="1">
    <source>
        <dbReference type="ARBA" id="ARBA00022603"/>
    </source>
</evidence>
<dbReference type="OrthoDB" id="9800643at2"/>
<evidence type="ECO:0000313" key="8">
    <source>
        <dbReference type="Proteomes" id="UP000249065"/>
    </source>
</evidence>
<protein>
    <recommendedName>
        <fullName evidence="4">Release factor glutamine methyltransferase</fullName>
        <shortName evidence="4">RF MTase</shortName>
        <ecNumber evidence="4">2.1.1.297</ecNumber>
    </recommendedName>
    <alternativeName>
        <fullName evidence="4">N5-glutamine methyltransferase PrmC</fullName>
    </alternativeName>
    <alternativeName>
        <fullName evidence="4">Protein-(glutamine-N5) MTase PrmC</fullName>
    </alternativeName>
    <alternativeName>
        <fullName evidence="4">Protein-glutamine N-methyltransferase PrmC</fullName>
    </alternativeName>
</protein>
<feature type="binding site" evidence="4">
    <location>
        <position position="185"/>
    </location>
    <ligand>
        <name>S-adenosyl-L-methionine</name>
        <dbReference type="ChEBI" id="CHEBI:59789"/>
    </ligand>
</feature>
<accession>A0A327M763</accession>
<dbReference type="Gene3D" id="3.40.50.150">
    <property type="entry name" value="Vaccinia Virus protein VP39"/>
    <property type="match status" value="1"/>
</dbReference>
<dbReference type="PANTHER" id="PTHR18895:SF74">
    <property type="entry name" value="MTRF1L RELEASE FACTOR GLUTAMINE METHYLTRANSFERASE"/>
    <property type="match status" value="1"/>
</dbReference>
<evidence type="ECO:0000313" key="7">
    <source>
        <dbReference type="EMBL" id="RAI59151.1"/>
    </source>
</evidence>
<dbReference type="InterPro" id="IPR040758">
    <property type="entry name" value="PrmC_N"/>
</dbReference>
<dbReference type="RefSeq" id="WP_111469409.1">
    <property type="nucleotide sequence ID" value="NZ_QLIX01000005.1"/>
</dbReference>
<dbReference type="InterPro" id="IPR025714">
    <property type="entry name" value="Methyltranfer_dom"/>
</dbReference>
<dbReference type="CDD" id="cd02440">
    <property type="entry name" value="AdoMet_MTases"/>
    <property type="match status" value="1"/>
</dbReference>
<dbReference type="InterPro" id="IPR029063">
    <property type="entry name" value="SAM-dependent_MTases_sf"/>
</dbReference>
<feature type="binding site" evidence="4">
    <location>
        <position position="199"/>
    </location>
    <ligand>
        <name>S-adenosyl-L-methionine</name>
        <dbReference type="ChEBI" id="CHEBI:59789"/>
    </ligand>
</feature>
<dbReference type="GO" id="GO:0102559">
    <property type="term" value="F:peptide chain release factor N(5)-glutamine methyltransferase activity"/>
    <property type="evidence" value="ECO:0007669"/>
    <property type="project" value="UniProtKB-EC"/>
</dbReference>
<reference evidence="8" key="1">
    <citation type="submission" date="2018-06" db="EMBL/GenBank/DDBJ databases">
        <authorList>
            <person name="Khan S.A."/>
        </authorList>
    </citation>
    <scope>NUCLEOTIDE SEQUENCE [LARGE SCALE GENOMIC DNA]</scope>
    <source>
        <strain evidence="8">DB-1506</strain>
    </source>
</reference>
<keyword evidence="1 4" id="KW-0489">Methyltransferase</keyword>
<dbReference type="GO" id="GO:0032259">
    <property type="term" value="P:methylation"/>
    <property type="evidence" value="ECO:0007669"/>
    <property type="project" value="UniProtKB-KW"/>
</dbReference>